<dbReference type="Proteomes" id="UP000007129">
    <property type="component" value="Unassembled WGS sequence"/>
</dbReference>
<feature type="compositionally biased region" description="Acidic residues" evidence="2">
    <location>
        <begin position="568"/>
        <end position="578"/>
    </location>
</feature>
<dbReference type="OrthoDB" id="10258062at2759"/>
<reference evidence="4 5" key="1">
    <citation type="journal article" date="2012" name="BMC Genomics">
        <title>Tools to kill: Genome of one of the most destructive plant pathogenic fungi Macrophomina phaseolina.</title>
        <authorList>
            <person name="Islam M.S."/>
            <person name="Haque M.S."/>
            <person name="Islam M.M."/>
            <person name="Emdad E.M."/>
            <person name="Halim A."/>
            <person name="Hossen Q.M.M."/>
            <person name="Hossain M.Z."/>
            <person name="Ahmed B."/>
            <person name="Rahim S."/>
            <person name="Rahman M.S."/>
            <person name="Alam M.M."/>
            <person name="Hou S."/>
            <person name="Wan X."/>
            <person name="Saito J.A."/>
            <person name="Alam M."/>
        </authorList>
    </citation>
    <scope>NUCLEOTIDE SEQUENCE [LARGE SCALE GENOMIC DNA]</scope>
    <source>
        <strain evidence="4 5">MS6</strain>
    </source>
</reference>
<dbReference type="AlphaFoldDB" id="K2RHK5"/>
<dbReference type="VEuPathDB" id="FungiDB:MPH_00627"/>
<name>K2RHK5_MACPH</name>
<dbReference type="STRING" id="1126212.K2RHK5"/>
<feature type="domain" description="Telomere length regulation protein conserved" evidence="3">
    <location>
        <begin position="606"/>
        <end position="717"/>
    </location>
</feature>
<dbReference type="HOGENOM" id="CLU_005799_0_0_1"/>
<feature type="region of interest" description="Disordered" evidence="2">
    <location>
        <begin position="567"/>
        <end position="601"/>
    </location>
</feature>
<dbReference type="GO" id="GO:0042162">
    <property type="term" value="F:telomeric DNA binding"/>
    <property type="evidence" value="ECO:0007669"/>
    <property type="project" value="TreeGrafter"/>
</dbReference>
<dbReference type="EMBL" id="AHHD01000031">
    <property type="protein sequence ID" value="EKG22036.1"/>
    <property type="molecule type" value="Genomic_DNA"/>
</dbReference>
<dbReference type="eggNOG" id="KOG4346">
    <property type="taxonomic scope" value="Eukaryota"/>
</dbReference>
<evidence type="ECO:0000259" key="3">
    <source>
        <dbReference type="Pfam" id="PF10193"/>
    </source>
</evidence>
<evidence type="ECO:0000313" key="4">
    <source>
        <dbReference type="EMBL" id="EKG22036.1"/>
    </source>
</evidence>
<evidence type="ECO:0000313" key="5">
    <source>
        <dbReference type="Proteomes" id="UP000007129"/>
    </source>
</evidence>
<dbReference type="InParanoid" id="K2RHK5"/>
<dbReference type="PANTHER" id="PTHR15830">
    <property type="entry name" value="TELOMERE LENGTH REGULATION PROTEIN TEL2 FAMILY MEMBER"/>
    <property type="match status" value="1"/>
</dbReference>
<dbReference type="GO" id="GO:0051879">
    <property type="term" value="F:Hsp90 protein binding"/>
    <property type="evidence" value="ECO:0007669"/>
    <property type="project" value="TreeGrafter"/>
</dbReference>
<evidence type="ECO:0000256" key="1">
    <source>
        <dbReference type="ARBA" id="ARBA00006133"/>
    </source>
</evidence>
<comment type="similarity">
    <text evidence="1">Belongs to the TEL2 family.</text>
</comment>
<dbReference type="InterPro" id="IPR038528">
    <property type="entry name" value="TEL2_C_sf"/>
</dbReference>
<dbReference type="GO" id="GO:0051083">
    <property type="term" value="P:'de novo' cotranslational protein folding"/>
    <property type="evidence" value="ECO:0007669"/>
    <property type="project" value="TreeGrafter"/>
</dbReference>
<dbReference type="InterPro" id="IPR019337">
    <property type="entry name" value="Telomere_length_regulation_dom"/>
</dbReference>
<dbReference type="GO" id="GO:0005829">
    <property type="term" value="C:cytosol"/>
    <property type="evidence" value="ECO:0007669"/>
    <property type="project" value="TreeGrafter"/>
</dbReference>
<dbReference type="Pfam" id="PF10193">
    <property type="entry name" value="Telomere_reg-2"/>
    <property type="match status" value="1"/>
</dbReference>
<sequence length="973" mass="107946">MDELLTAVSTTKPRLVETLDKQSNPSQSTEHARTDDINSPEQALAALRDQPNAETLRRILRYLRGTVSSSTGFNIRVPGSLAAQIINTLLNDTLPNYWDAWPETSSRGNDRILFLECLRSVGGIGATVARLKSLTQELQRQQQQQVTKPHGTEQLLRITFEALTHLLQESLVQDLWQDINDFISAPTQRQLLWREFVSLTATGKIISVTAQAIDSLKSAEIITVNPWYASGTRYAEWLGCAIALFASKGYPEGTDPLNFSQSAAILLGKSFTIGYTDHVIWGFLARVSIQDTEKVSNFLRVLQRLRAHEQRLFLLALLRVLSEKVLIGASVQAQDLKSTSKAIAGSVALVQAIINSSEPLKESLVSWLTNSASGSASVSFATRRVAVAALQSDEDRICKVLERSMEQFGDELFIRHTPMLQQEALTQILLMSCGYIHRTQPMLLFTLARSSVHMKGTSNRLATSSQRARSLGMIAATSISSLIDKPENRLNFGSLDTESEEAQWYGELTKVHDPAGDIKDFEQPVIGQGVQRSAAVRPVDVFQKRAQQSREKHQERVAAASSSRIIEIMDDTDQEDELVPYAKPDSDPEDDSEDPTQVTRNKATAPVYIRDLLAGLRDGEDYDRHQLALSNAASLIRRKTNFGKEVKDNIEELASIIVGLNDQFDLENFQEMRQQALIAVVLADPVHMGPYLASCFYAGDYSSSQRVAILTAIGLGAREMAGFKDDLDGQNTVSAPGQNFPSKMLPEKLHKIYSAESSPVDAITNKLKHSMISPLALDAADKVTGPNALKVRTFSSRMQVEKNRKIITNQLAKVVGRSFFFPLTGGWWSHAKALGAENTYYSPLILPVFLKTLAILLHSSGTSTLSLPQMTSELWDLLLSVRTTALSESAILEGVLFALLMLLEVNEDQQRLVQEHGRELLETQEWTKMVFDRTSGGSEEEERIRTLAAGVLVRCSEVVEKHQRLLMGDMMDF</sequence>
<accession>K2RHK5</accession>
<protein>
    <recommendedName>
        <fullName evidence="3">Telomere length regulation protein conserved domain-containing protein</fullName>
    </recommendedName>
</protein>
<gene>
    <name evidence="4" type="ORF">MPH_00627</name>
</gene>
<organism evidence="4 5">
    <name type="scientific">Macrophomina phaseolina (strain MS6)</name>
    <name type="common">Charcoal rot fungus</name>
    <dbReference type="NCBI Taxonomy" id="1126212"/>
    <lineage>
        <taxon>Eukaryota</taxon>
        <taxon>Fungi</taxon>
        <taxon>Dikarya</taxon>
        <taxon>Ascomycota</taxon>
        <taxon>Pezizomycotina</taxon>
        <taxon>Dothideomycetes</taxon>
        <taxon>Dothideomycetes incertae sedis</taxon>
        <taxon>Botryosphaeriales</taxon>
        <taxon>Botryosphaeriaceae</taxon>
        <taxon>Macrophomina</taxon>
    </lineage>
</organism>
<dbReference type="PANTHER" id="PTHR15830:SF10">
    <property type="entry name" value="TELOMERE LENGTH REGULATION PROTEIN TEL2 HOMOLOG"/>
    <property type="match status" value="1"/>
</dbReference>
<dbReference type="Gene3D" id="1.25.40.720">
    <property type="entry name" value="Telomere length regulation protein 2, C-terminal domain"/>
    <property type="match status" value="2"/>
</dbReference>
<comment type="caution">
    <text evidence="4">The sequence shown here is derived from an EMBL/GenBank/DDBJ whole genome shotgun (WGS) entry which is preliminary data.</text>
</comment>
<evidence type="ECO:0000256" key="2">
    <source>
        <dbReference type="SAM" id="MobiDB-lite"/>
    </source>
</evidence>
<dbReference type="InterPro" id="IPR051970">
    <property type="entry name" value="TEL2_Regulation"/>
</dbReference>
<proteinExistence type="inferred from homology"/>